<reference evidence="5" key="1">
    <citation type="journal article" date="2020" name="Int. J. Syst. Evol. Microbiol.">
        <title>Capnocytophaga felis sp. nov. isolated from the feline oral cavity.</title>
        <authorList>
            <person name="Suzuki M."/>
            <person name="Umeda K."/>
            <person name="Kimura M."/>
            <person name="Imaoka K."/>
            <person name="Morikawa S."/>
            <person name="Maeda K."/>
        </authorList>
    </citation>
    <scope>NUCLEOTIDE SEQUENCE [LARGE SCALE GENOMIC DNA]</scope>
    <source>
        <strain evidence="5">KC07070</strain>
    </source>
</reference>
<dbReference type="Gene3D" id="1.10.10.10">
    <property type="entry name" value="Winged helix-like DNA-binding domain superfamily/Winged helix DNA-binding domain"/>
    <property type="match status" value="1"/>
</dbReference>
<dbReference type="GO" id="GO:0006355">
    <property type="term" value="P:regulation of DNA-templated transcription"/>
    <property type="evidence" value="ECO:0007669"/>
    <property type="project" value="InterPro"/>
</dbReference>
<evidence type="ECO:0000313" key="5">
    <source>
        <dbReference type="Proteomes" id="UP000398217"/>
    </source>
</evidence>
<feature type="transmembrane region" description="Helical" evidence="1">
    <location>
        <begin position="743"/>
        <end position="765"/>
    </location>
</feature>
<keyword evidence="1" id="KW-0812">Transmembrane</keyword>
<feature type="domain" description="Two component regulator three Y" evidence="3">
    <location>
        <begin position="684"/>
        <end position="735"/>
    </location>
</feature>
<feature type="chain" id="PRO_5024316944" description="Two component regulator three Y domain-containing protein" evidence="2">
    <location>
        <begin position="22"/>
        <end position="936"/>
    </location>
</feature>
<keyword evidence="1" id="KW-0472">Membrane</keyword>
<keyword evidence="2" id="KW-0732">Signal</keyword>
<dbReference type="Pfam" id="PF07494">
    <property type="entry name" value="Reg_prop"/>
    <property type="match status" value="1"/>
</dbReference>
<dbReference type="EMBL" id="BLBC01000012">
    <property type="protein sequence ID" value="GET46609.1"/>
    <property type="molecule type" value="Genomic_DNA"/>
</dbReference>
<gene>
    <name evidence="4" type="ORF">RCZ01_19110</name>
</gene>
<keyword evidence="5" id="KW-1185">Reference proteome</keyword>
<evidence type="ECO:0000256" key="1">
    <source>
        <dbReference type="SAM" id="Phobius"/>
    </source>
</evidence>
<keyword evidence="1" id="KW-1133">Transmembrane helix</keyword>
<accession>A0A5M4BAM8</accession>
<dbReference type="Pfam" id="PF07495">
    <property type="entry name" value="Y_Y_Y"/>
    <property type="match status" value="1"/>
</dbReference>
<dbReference type="SUPFAM" id="SSF46894">
    <property type="entry name" value="C-terminal effector domain of the bipartite response regulators"/>
    <property type="match status" value="1"/>
</dbReference>
<name>A0A5M4BAM8_9FLAO</name>
<dbReference type="OrthoDB" id="1090267at2"/>
<dbReference type="AlphaFoldDB" id="A0A5M4BAM8"/>
<sequence>MKQHLLILLFFSALVDSVSFAQMSKLPFVPPVHSYLQKEYNAGTQNWDITQDSNGIIYTANNQGVLSFNGTEWELHYLPEKKIARSIFIDKNRIYVGSFEEFGYFEQSARGTMKYTSLKEKVPNYKFQNDEVWKIFKHKEVIYFQTFSSYFTFDGKKITAFKPQPAPFGMYSVNGTLYMQGINDDFYKLDNENTPIPIIEKEKINFDHIIGVFPRKEKLILITIRNGLFIYDPENKEIKPFKTDFDEQFKKISLNRALKTSDTTLILGSLNKGIFAINFEDRKGIWNIDKSNGLNNNTVLGLYEDSEKNIWVALDNGISHIETQSKLSFFNLLSDIELVEDMEFFEGKIYLASNKGLYFLSENSIRKIPDFNQQIWFVKRFDNQLFVGHNKGISVISNNKLQLLKNVGVGGMDIKKGIIHGQEVLIGSSYTFLTVYKKATNGEWIDSHIVEGFSDLIKHIEIDHAGNIWADHVHKGVYHIELEEDLKKIKKIKLYNHFETKKESGIFRLLKIRGKIIFTDGNQFYIYDEEKQNIIACKSLNQNLNSLAKTHKIIPINNDLFWFITDKNYYLVLYENGKYQIKDKIAFKSLKKPSNEERATVFVSEKSESFFCLNGCIAKYNPAKAEKVNPYKLSLKSIGSYNRKLDRFNLEDLDSFLSIDYNQNSLVFNFTYPHFSKESPQLTYYLKNYDRHWNKSSTDFKVSYQNLPQGEYMLKAKVTDNLGNKLSEIEIPFKITTPWYKSAVASVIYVCISVLLCISLILFYFKYKLKKKGQLLEGREKEITKLQNKMLEAELQHKSKALAGATMMNIKHDDFLKKLIIDLENFMQEHKISKLQSKPIIQHIRENISKEDEWLVFQENFDMIHKNFFRNLKSEFPHLTSSDLRLCVLIRLNYSTKEIAAMQGISIRGIETARYRLRKKLNLNENDTLTDFLISF</sequence>
<dbReference type="GO" id="GO:0003677">
    <property type="term" value="F:DNA binding"/>
    <property type="evidence" value="ECO:0007669"/>
    <property type="project" value="InterPro"/>
</dbReference>
<dbReference type="InterPro" id="IPR036388">
    <property type="entry name" value="WH-like_DNA-bd_sf"/>
</dbReference>
<comment type="caution">
    <text evidence="4">The sequence shown here is derived from an EMBL/GenBank/DDBJ whole genome shotgun (WGS) entry which is preliminary data.</text>
</comment>
<dbReference type="InterPro" id="IPR011110">
    <property type="entry name" value="Reg_prop"/>
</dbReference>
<evidence type="ECO:0000313" key="4">
    <source>
        <dbReference type="EMBL" id="GET46609.1"/>
    </source>
</evidence>
<dbReference type="SUPFAM" id="SSF50998">
    <property type="entry name" value="Quinoprotein alcohol dehydrogenase-like"/>
    <property type="match status" value="1"/>
</dbReference>
<protein>
    <recommendedName>
        <fullName evidence="3">Two component regulator three Y domain-containing protein</fullName>
    </recommendedName>
</protein>
<dbReference type="InterPro" id="IPR016032">
    <property type="entry name" value="Sig_transdc_resp-reg_C-effctor"/>
</dbReference>
<dbReference type="InterPro" id="IPR015943">
    <property type="entry name" value="WD40/YVTN_repeat-like_dom_sf"/>
</dbReference>
<dbReference type="Gene3D" id="2.130.10.10">
    <property type="entry name" value="YVTN repeat-like/Quinoprotein amine dehydrogenase"/>
    <property type="match status" value="2"/>
</dbReference>
<dbReference type="Proteomes" id="UP000398217">
    <property type="component" value="Unassembled WGS sequence"/>
</dbReference>
<evidence type="ECO:0000259" key="3">
    <source>
        <dbReference type="Pfam" id="PF07495"/>
    </source>
</evidence>
<proteinExistence type="predicted"/>
<feature type="signal peptide" evidence="2">
    <location>
        <begin position="1"/>
        <end position="21"/>
    </location>
</feature>
<dbReference type="InterPro" id="IPR011123">
    <property type="entry name" value="Y_Y_Y"/>
</dbReference>
<dbReference type="RefSeq" id="WP_155285225.1">
    <property type="nucleotide sequence ID" value="NZ_BLBC01000012.1"/>
</dbReference>
<dbReference type="InterPro" id="IPR013783">
    <property type="entry name" value="Ig-like_fold"/>
</dbReference>
<organism evidence="4 5">
    <name type="scientific">Capnocytophaga felis</name>
    <dbReference type="NCBI Taxonomy" id="2267611"/>
    <lineage>
        <taxon>Bacteria</taxon>
        <taxon>Pseudomonadati</taxon>
        <taxon>Bacteroidota</taxon>
        <taxon>Flavobacteriia</taxon>
        <taxon>Flavobacteriales</taxon>
        <taxon>Flavobacteriaceae</taxon>
        <taxon>Capnocytophaga</taxon>
    </lineage>
</organism>
<dbReference type="InterPro" id="IPR011047">
    <property type="entry name" value="Quinoprotein_ADH-like_sf"/>
</dbReference>
<dbReference type="Gene3D" id="2.60.40.10">
    <property type="entry name" value="Immunoglobulins"/>
    <property type="match status" value="1"/>
</dbReference>
<evidence type="ECO:0000256" key="2">
    <source>
        <dbReference type="SAM" id="SignalP"/>
    </source>
</evidence>